<dbReference type="AlphaFoldDB" id="Q0FWE5"/>
<feature type="domain" description="NADH:flavin oxidoreductase/NADH oxidase N-terminal" evidence="6">
    <location>
        <begin position="2"/>
        <end position="325"/>
    </location>
</feature>
<evidence type="ECO:0000256" key="1">
    <source>
        <dbReference type="ARBA" id="ARBA00001917"/>
    </source>
</evidence>
<dbReference type="STRING" id="314265.R2601_03503"/>
<dbReference type="EMBL" id="AATQ01000001">
    <property type="protein sequence ID" value="EAU48607.1"/>
    <property type="molecule type" value="Genomic_DNA"/>
</dbReference>
<dbReference type="InterPro" id="IPR044152">
    <property type="entry name" value="YqjM-like"/>
</dbReference>
<dbReference type="CDD" id="cd02932">
    <property type="entry name" value="OYE_YqiM_FMN"/>
    <property type="match status" value="1"/>
</dbReference>
<protein>
    <submittedName>
        <fullName evidence="7">Putative FMN oxidoreductase</fullName>
    </submittedName>
</protein>
<proteinExistence type="predicted"/>
<keyword evidence="4" id="KW-0521">NADP</keyword>
<evidence type="ECO:0000256" key="3">
    <source>
        <dbReference type="ARBA" id="ARBA00022643"/>
    </source>
</evidence>
<name>Q0FWE5_SALBH</name>
<evidence type="ECO:0000313" key="7">
    <source>
        <dbReference type="EMBL" id="EAU48607.1"/>
    </source>
</evidence>
<reference evidence="7 8" key="1">
    <citation type="journal article" date="2010" name="J. Bacteriol.">
        <title>Genome sequences of Pelagibaca bermudensis HTCC2601T and Maritimibacter alkaliphilus HTCC2654T, the type strains of two marine Roseobacter genera.</title>
        <authorList>
            <person name="Thrash J.C."/>
            <person name="Cho J.C."/>
            <person name="Ferriera S."/>
            <person name="Johnson J."/>
            <person name="Vergin K.L."/>
            <person name="Giovannoni S.J."/>
        </authorList>
    </citation>
    <scope>NUCLEOTIDE SEQUENCE [LARGE SCALE GENOMIC DNA]</scope>
    <source>
        <strain evidence="8">DSM 26914 / JCM 13377 / KCTC 12554 / HTCC2601</strain>
    </source>
</reference>
<dbReference type="PANTHER" id="PTHR43303:SF4">
    <property type="entry name" value="NADPH DEHYDROGENASE C23G7.10C-RELATED"/>
    <property type="match status" value="1"/>
</dbReference>
<keyword evidence="8" id="KW-1185">Reference proteome</keyword>
<dbReference type="GO" id="GO:0050661">
    <property type="term" value="F:NADP binding"/>
    <property type="evidence" value="ECO:0007669"/>
    <property type="project" value="InterPro"/>
</dbReference>
<dbReference type="Gene3D" id="3.20.20.70">
    <property type="entry name" value="Aldolase class I"/>
    <property type="match status" value="1"/>
</dbReference>
<gene>
    <name evidence="7" type="ORF">R2601_03503</name>
</gene>
<keyword evidence="2" id="KW-0285">Flavoprotein</keyword>
<sequence length="369" mass="40396">MVSPMCTYSTSGDGIATDWHFAHYGRLAMGGAGLVMLEATSIDPVGRHSYADLGIWTDAQVAPLARIARFIRAQGSVAAIQLQHAGRKSSARRPWHGGSPLTEEDLELRGEAPWQAIGPSPIPVGEGKPVPAEIASEDLPRVKQMWVDAARRSVEAGFDVIEVHSAHGYLLNQFLSPIANRRNDDYGGELENRMRFPLEVIAAVRDVVPEDKLLFVRISAVDGVEEGWTLEESVIYGQRLREIGVDVIDCSSGGIGGAATMNRLARYPGFQLPLSQAVREGSELPTVGVGLIFKPRQAEEALSAGQADIVAIGRECLNNPNWPDMALTELDPTRSYGHWQPNVGWWLEKREAIIREYEEERAAAERAQA</sequence>
<dbReference type="HOGENOM" id="CLU_012153_2_0_5"/>
<evidence type="ECO:0000313" key="8">
    <source>
        <dbReference type="Proteomes" id="UP000006230"/>
    </source>
</evidence>
<evidence type="ECO:0000256" key="5">
    <source>
        <dbReference type="ARBA" id="ARBA00023002"/>
    </source>
</evidence>
<keyword evidence="5" id="KW-0560">Oxidoreductase</keyword>
<dbReference type="InterPro" id="IPR001155">
    <property type="entry name" value="OxRdtase_FMN_N"/>
</dbReference>
<dbReference type="GO" id="GO:0010181">
    <property type="term" value="F:FMN binding"/>
    <property type="evidence" value="ECO:0007669"/>
    <property type="project" value="InterPro"/>
</dbReference>
<evidence type="ECO:0000256" key="4">
    <source>
        <dbReference type="ARBA" id="ARBA00022857"/>
    </source>
</evidence>
<dbReference type="eggNOG" id="COG1902">
    <property type="taxonomic scope" value="Bacteria"/>
</dbReference>
<dbReference type="Proteomes" id="UP000006230">
    <property type="component" value="Unassembled WGS sequence"/>
</dbReference>
<evidence type="ECO:0000259" key="6">
    <source>
        <dbReference type="Pfam" id="PF00724"/>
    </source>
</evidence>
<dbReference type="PANTHER" id="PTHR43303">
    <property type="entry name" value="NADPH DEHYDROGENASE C23G7.10C-RELATED"/>
    <property type="match status" value="1"/>
</dbReference>
<organism evidence="7 8">
    <name type="scientific">Salipiger bermudensis (strain DSM 26914 / JCM 13377 / KCTC 12554 / HTCC2601)</name>
    <name type="common">Pelagibaca bermudensis</name>
    <dbReference type="NCBI Taxonomy" id="314265"/>
    <lineage>
        <taxon>Bacteria</taxon>
        <taxon>Pseudomonadati</taxon>
        <taxon>Pseudomonadota</taxon>
        <taxon>Alphaproteobacteria</taxon>
        <taxon>Rhodobacterales</taxon>
        <taxon>Roseobacteraceae</taxon>
        <taxon>Salipiger</taxon>
    </lineage>
</organism>
<dbReference type="GO" id="GO:0003959">
    <property type="term" value="F:NADPH dehydrogenase activity"/>
    <property type="evidence" value="ECO:0007669"/>
    <property type="project" value="InterPro"/>
</dbReference>
<dbReference type="SUPFAM" id="SSF51395">
    <property type="entry name" value="FMN-linked oxidoreductases"/>
    <property type="match status" value="1"/>
</dbReference>
<comment type="caution">
    <text evidence="7">The sequence shown here is derived from an EMBL/GenBank/DDBJ whole genome shotgun (WGS) entry which is preliminary data.</text>
</comment>
<evidence type="ECO:0000256" key="2">
    <source>
        <dbReference type="ARBA" id="ARBA00022630"/>
    </source>
</evidence>
<dbReference type="InterPro" id="IPR013785">
    <property type="entry name" value="Aldolase_TIM"/>
</dbReference>
<accession>Q0FWE5</accession>
<comment type="cofactor">
    <cofactor evidence="1">
        <name>FMN</name>
        <dbReference type="ChEBI" id="CHEBI:58210"/>
    </cofactor>
</comment>
<keyword evidence="3" id="KW-0288">FMN</keyword>
<dbReference type="Pfam" id="PF00724">
    <property type="entry name" value="Oxidored_FMN"/>
    <property type="match status" value="1"/>
</dbReference>